<organism evidence="2 3">
    <name type="scientific">Haemophilus parainfluenzae (strain T3T1)</name>
    <dbReference type="NCBI Taxonomy" id="862965"/>
    <lineage>
        <taxon>Bacteria</taxon>
        <taxon>Pseudomonadati</taxon>
        <taxon>Pseudomonadota</taxon>
        <taxon>Gammaproteobacteria</taxon>
        <taxon>Pasteurellales</taxon>
        <taxon>Pasteurellaceae</taxon>
        <taxon>Haemophilus</taxon>
    </lineage>
</organism>
<protein>
    <submittedName>
        <fullName evidence="2">Uncharacterized protein</fullName>
    </submittedName>
</protein>
<name>A0AB33QHU6_HAEP3</name>
<evidence type="ECO:0000256" key="1">
    <source>
        <dbReference type="SAM" id="SignalP"/>
    </source>
</evidence>
<accession>A0AB33QHU6</accession>
<dbReference type="RefSeq" id="WP_014064709.1">
    <property type="nucleotide sequence ID" value="NC_015964.1"/>
</dbReference>
<proteinExistence type="predicted"/>
<dbReference type="KEGG" id="hpr:PARA_08660"/>
<feature type="chain" id="PRO_5044212145" evidence="1">
    <location>
        <begin position="21"/>
        <end position="164"/>
    </location>
</feature>
<keyword evidence="1" id="KW-0732">Signal</keyword>
<evidence type="ECO:0000313" key="2">
    <source>
        <dbReference type="EMBL" id="CBW14973.1"/>
    </source>
</evidence>
<gene>
    <name evidence="2" type="ordered locus">PARA_08660</name>
</gene>
<dbReference type="EMBL" id="FQ312002">
    <property type="protein sequence ID" value="CBW14973.1"/>
    <property type="molecule type" value="Genomic_DNA"/>
</dbReference>
<dbReference type="Proteomes" id="UP000007052">
    <property type="component" value="Chromosome"/>
</dbReference>
<dbReference type="AlphaFoldDB" id="A0AB33QHU6"/>
<reference evidence="3" key="1">
    <citation type="submission" date="2010-07" db="EMBL/GenBank/DDBJ databases">
        <title>The genome sequence of Haemophilus parainfluenzae T3T1.</title>
        <authorList>
            <person name="Crook D."/>
            <person name="Hood D."/>
            <person name="Moxon R."/>
            <person name="Parkhill J."/>
            <person name="Aslett M."/>
            <person name="Bentley S.D."/>
        </authorList>
    </citation>
    <scope>NUCLEOTIDE SEQUENCE [LARGE SCALE GENOMIC DNA]</scope>
    <source>
        <strain evidence="3">T3T1</strain>
    </source>
</reference>
<evidence type="ECO:0000313" key="3">
    <source>
        <dbReference type="Proteomes" id="UP000007052"/>
    </source>
</evidence>
<sequence>MKKIFAFALITTLFSAGVFAAAPESKDTTKKDTANEPTIYLSVFDRTNEPAPSPDLNKKEISRTNKAEKVCWVAAGNFGKKATVSETFKAQAEIEFSSTIENAKVVSSPNKKLHTITYTRPTLENGKYMMNCWIFDRRDPIGKYVLTVKIDKHEFEKQVFYITE</sequence>
<feature type="signal peptide" evidence="1">
    <location>
        <begin position="1"/>
        <end position="20"/>
    </location>
</feature>